<reference evidence="11 12" key="1">
    <citation type="submission" date="2016-11" db="EMBL/GenBank/DDBJ databases">
        <title>Paenibacillus species isolates.</title>
        <authorList>
            <person name="Beno S.M."/>
        </authorList>
    </citation>
    <scope>NUCLEOTIDE SEQUENCE [LARGE SCALE GENOMIC DNA]</scope>
    <source>
        <strain evidence="11 12">FSL F4-0100</strain>
    </source>
</reference>
<evidence type="ECO:0000313" key="12">
    <source>
        <dbReference type="Proteomes" id="UP000187074"/>
    </source>
</evidence>
<dbReference type="PANTHER" id="PTHR37461:SF1">
    <property type="entry name" value="ANTI-SIGMA-K FACTOR RSKA"/>
    <property type="match status" value="1"/>
</dbReference>
<feature type="domain" description="Anti-sigma K factor RskA C-terminal" evidence="10">
    <location>
        <begin position="102"/>
        <end position="233"/>
    </location>
</feature>
<keyword evidence="3" id="KW-1003">Cell membrane</keyword>
<name>A0A1R1B9C5_PAELA</name>
<keyword evidence="5 9" id="KW-1133">Transmembrane helix</keyword>
<sequence length="240" mass="26569">MRRDCDHLIPYIANELKESEHMAFVEHLKNCTDCKKEYQELSQAWHALPFDYTEIEVPESLKGEVLGFVFDHKRKSGTETFMAKMSKIAMMLKSQFTPVSASIVAVLLLAIIGLGIADVQEKNRHAKNIPIEILTAIPLKAANQSQSETNGIAYIVQQGSEKNLVVQVHELPGVEGSQVYQVWLLKNGTRENGGIFKPDENGSGILTYQLAEGQTFEQIGITVEPDANSSQPRGEKIAGS</sequence>
<dbReference type="GO" id="GO:0016989">
    <property type="term" value="F:sigma factor antagonist activity"/>
    <property type="evidence" value="ECO:0007669"/>
    <property type="project" value="TreeGrafter"/>
</dbReference>
<dbReference type="GO" id="GO:0005886">
    <property type="term" value="C:plasma membrane"/>
    <property type="evidence" value="ECO:0007669"/>
    <property type="project" value="UniProtKB-SubCell"/>
</dbReference>
<feature type="transmembrane region" description="Helical" evidence="9">
    <location>
        <begin position="96"/>
        <end position="117"/>
    </location>
</feature>
<keyword evidence="4 9" id="KW-0812">Transmembrane</keyword>
<dbReference type="Gene3D" id="1.10.10.1320">
    <property type="entry name" value="Anti-sigma factor, zinc-finger domain"/>
    <property type="match status" value="1"/>
</dbReference>
<dbReference type="InterPro" id="IPR018764">
    <property type="entry name" value="RskA_C"/>
</dbReference>
<evidence type="ECO:0000256" key="9">
    <source>
        <dbReference type="SAM" id="Phobius"/>
    </source>
</evidence>
<dbReference type="STRING" id="1401.BK123_03780"/>
<accession>A0A1R1B9C5</accession>
<organism evidence="11 12">
    <name type="scientific">Paenibacillus lautus</name>
    <name type="common">Bacillus lautus</name>
    <dbReference type="NCBI Taxonomy" id="1401"/>
    <lineage>
        <taxon>Bacteria</taxon>
        <taxon>Bacillati</taxon>
        <taxon>Bacillota</taxon>
        <taxon>Bacilli</taxon>
        <taxon>Bacillales</taxon>
        <taxon>Paenibacillaceae</taxon>
        <taxon>Paenibacillus</taxon>
    </lineage>
</organism>
<protein>
    <recommendedName>
        <fullName evidence="8">Regulator of SigK</fullName>
    </recommendedName>
    <alternativeName>
        <fullName evidence="7">Sigma-K anti-sigma factor RskA</fullName>
    </alternativeName>
</protein>
<evidence type="ECO:0000256" key="2">
    <source>
        <dbReference type="ARBA" id="ARBA00004236"/>
    </source>
</evidence>
<evidence type="ECO:0000256" key="4">
    <source>
        <dbReference type="ARBA" id="ARBA00022692"/>
    </source>
</evidence>
<dbReference type="AlphaFoldDB" id="A0A1R1B9C5"/>
<proteinExistence type="predicted"/>
<evidence type="ECO:0000256" key="1">
    <source>
        <dbReference type="ARBA" id="ARBA00004167"/>
    </source>
</evidence>
<dbReference type="PANTHER" id="PTHR37461">
    <property type="entry name" value="ANTI-SIGMA-K FACTOR RSKA"/>
    <property type="match status" value="1"/>
</dbReference>
<dbReference type="InterPro" id="IPR051474">
    <property type="entry name" value="Anti-sigma-K/W_factor"/>
</dbReference>
<dbReference type="Proteomes" id="UP000187074">
    <property type="component" value="Unassembled WGS sequence"/>
</dbReference>
<dbReference type="InterPro" id="IPR041916">
    <property type="entry name" value="Anti_sigma_zinc_sf"/>
</dbReference>
<gene>
    <name evidence="11" type="ORF">BK123_03780</name>
</gene>
<evidence type="ECO:0000256" key="3">
    <source>
        <dbReference type="ARBA" id="ARBA00022475"/>
    </source>
</evidence>
<dbReference type="EMBL" id="MRTF01000001">
    <property type="protein sequence ID" value="OME96715.1"/>
    <property type="molecule type" value="Genomic_DNA"/>
</dbReference>
<keyword evidence="6 9" id="KW-0472">Membrane</keyword>
<comment type="subcellular location">
    <subcellularLocation>
        <location evidence="2">Cell membrane</location>
    </subcellularLocation>
    <subcellularLocation>
        <location evidence="1">Membrane</location>
        <topology evidence="1">Single-pass membrane protein</topology>
    </subcellularLocation>
</comment>
<dbReference type="Pfam" id="PF10099">
    <property type="entry name" value="RskA_C"/>
    <property type="match status" value="1"/>
</dbReference>
<evidence type="ECO:0000256" key="7">
    <source>
        <dbReference type="ARBA" id="ARBA00029829"/>
    </source>
</evidence>
<evidence type="ECO:0000313" key="11">
    <source>
        <dbReference type="EMBL" id="OME96715.1"/>
    </source>
</evidence>
<dbReference type="GO" id="GO:0006417">
    <property type="term" value="P:regulation of translation"/>
    <property type="evidence" value="ECO:0007669"/>
    <property type="project" value="TreeGrafter"/>
</dbReference>
<comment type="caution">
    <text evidence="11">The sequence shown here is derived from an EMBL/GenBank/DDBJ whole genome shotgun (WGS) entry which is preliminary data.</text>
</comment>
<dbReference type="OrthoDB" id="150725at2"/>
<evidence type="ECO:0000256" key="5">
    <source>
        <dbReference type="ARBA" id="ARBA00022989"/>
    </source>
</evidence>
<evidence type="ECO:0000256" key="6">
    <source>
        <dbReference type="ARBA" id="ARBA00023136"/>
    </source>
</evidence>
<evidence type="ECO:0000256" key="8">
    <source>
        <dbReference type="ARBA" id="ARBA00030803"/>
    </source>
</evidence>
<evidence type="ECO:0000259" key="10">
    <source>
        <dbReference type="Pfam" id="PF10099"/>
    </source>
</evidence>